<keyword evidence="4" id="KW-1185">Reference proteome</keyword>
<dbReference type="FunFam" id="2.60.40.10:FF:001230">
    <property type="entry name" value="Immunoglobulin kappa variable 8-16"/>
    <property type="match status" value="1"/>
</dbReference>
<dbReference type="InterPro" id="IPR036179">
    <property type="entry name" value="Ig-like_dom_sf"/>
</dbReference>
<dbReference type="PANTHER" id="PTHR23267">
    <property type="entry name" value="IMMUNOGLOBULIN LIGHT CHAIN"/>
    <property type="match status" value="1"/>
</dbReference>
<proteinExistence type="predicted"/>
<name>A0A8J6BNE4_ELECQ</name>
<evidence type="ECO:0000313" key="4">
    <source>
        <dbReference type="Proteomes" id="UP000770717"/>
    </source>
</evidence>
<dbReference type="OrthoDB" id="9585527at2759"/>
<feature type="domain" description="Ig-like" evidence="2">
    <location>
        <begin position="14"/>
        <end position="107"/>
    </location>
</feature>
<dbReference type="InterPro" id="IPR050150">
    <property type="entry name" value="IgV_Light_Chain"/>
</dbReference>
<dbReference type="Pfam" id="PF07686">
    <property type="entry name" value="V-set"/>
    <property type="match status" value="1"/>
</dbReference>
<reference evidence="3" key="1">
    <citation type="thesis" date="2020" institute="ProQuest LLC" country="789 East Eisenhower Parkway, Ann Arbor, MI, USA">
        <title>Comparative Genomics and Chromosome Evolution.</title>
        <authorList>
            <person name="Mudd A.B."/>
        </authorList>
    </citation>
    <scope>NUCLEOTIDE SEQUENCE</scope>
    <source>
        <strain evidence="3">HN-11 Male</strain>
        <tissue evidence="3">Kidney and liver</tissue>
    </source>
</reference>
<dbReference type="InterPro" id="IPR013106">
    <property type="entry name" value="Ig_V-set"/>
</dbReference>
<comment type="caution">
    <text evidence="3">The sequence shown here is derived from an EMBL/GenBank/DDBJ whole genome shotgun (WGS) entry which is preliminary data.</text>
</comment>
<keyword evidence="1" id="KW-0732">Signal</keyword>
<protein>
    <recommendedName>
        <fullName evidence="2">Ig-like domain-containing protein</fullName>
    </recommendedName>
</protein>
<feature type="non-terminal residue" evidence="3">
    <location>
        <position position="1"/>
    </location>
</feature>
<dbReference type="PROSITE" id="PS50835">
    <property type="entry name" value="IG_LIKE"/>
    <property type="match status" value="1"/>
</dbReference>
<evidence type="ECO:0000259" key="2">
    <source>
        <dbReference type="PROSITE" id="PS50835"/>
    </source>
</evidence>
<evidence type="ECO:0000313" key="3">
    <source>
        <dbReference type="EMBL" id="KAG9463633.1"/>
    </source>
</evidence>
<feature type="chain" id="PRO_5035305138" description="Ig-like domain-containing protein" evidence="1">
    <location>
        <begin position="18"/>
        <end position="116"/>
    </location>
</feature>
<feature type="signal peptide" evidence="1">
    <location>
        <begin position="1"/>
        <end position="17"/>
    </location>
</feature>
<organism evidence="3 4">
    <name type="scientific">Eleutherodactylus coqui</name>
    <name type="common">Puerto Rican coqui</name>
    <dbReference type="NCBI Taxonomy" id="57060"/>
    <lineage>
        <taxon>Eukaryota</taxon>
        <taxon>Metazoa</taxon>
        <taxon>Chordata</taxon>
        <taxon>Craniata</taxon>
        <taxon>Vertebrata</taxon>
        <taxon>Euteleostomi</taxon>
        <taxon>Amphibia</taxon>
        <taxon>Batrachia</taxon>
        <taxon>Anura</taxon>
        <taxon>Neobatrachia</taxon>
        <taxon>Hyloidea</taxon>
        <taxon>Eleutherodactylidae</taxon>
        <taxon>Eleutherodactylinae</taxon>
        <taxon>Eleutherodactylus</taxon>
        <taxon>Eleutherodactylus</taxon>
    </lineage>
</organism>
<dbReference type="SMART" id="SM00406">
    <property type="entry name" value="IGv"/>
    <property type="match status" value="1"/>
</dbReference>
<dbReference type="AlphaFoldDB" id="A0A8J6BNE4"/>
<evidence type="ECO:0000256" key="1">
    <source>
        <dbReference type="SAM" id="SignalP"/>
    </source>
</evidence>
<dbReference type="SMART" id="SM00409">
    <property type="entry name" value="IG"/>
    <property type="match status" value="1"/>
</dbReference>
<dbReference type="EMBL" id="WNTK01006332">
    <property type="protein sequence ID" value="KAG9463633.1"/>
    <property type="molecule type" value="Genomic_DNA"/>
</dbReference>
<dbReference type="Proteomes" id="UP000770717">
    <property type="component" value="Unassembled WGS sequence"/>
</dbReference>
<dbReference type="InterPro" id="IPR003599">
    <property type="entry name" value="Ig_sub"/>
</dbReference>
<dbReference type="InterPro" id="IPR007110">
    <property type="entry name" value="Ig-like_dom"/>
</dbReference>
<dbReference type="SUPFAM" id="SSF48726">
    <property type="entry name" value="Immunoglobulin"/>
    <property type="match status" value="1"/>
</dbReference>
<gene>
    <name evidence="3" type="ORF">GDO78_021392</name>
</gene>
<accession>A0A8J6BNE4</accession>
<dbReference type="InterPro" id="IPR013783">
    <property type="entry name" value="Ig-like_fold"/>
</dbReference>
<dbReference type="Gene3D" id="2.60.40.10">
    <property type="entry name" value="Immunoglobulins"/>
    <property type="match status" value="1"/>
</dbReference>
<sequence length="116" mass="13126">LSLLFLLLVSYGEITVTQTPEYMSVSPGDTARFSCKSSKSVYYSPRSLYYLAWYLQRPGQPPKLFIFDANIRESGTPERFSGSGSGTDFTLTITRVIEDDAGYYYCQQGVEYPLTR</sequence>